<dbReference type="Proteomes" id="UP001583177">
    <property type="component" value="Unassembled WGS sequence"/>
</dbReference>
<dbReference type="PANTHER" id="PTHR33048">
    <property type="entry name" value="PTH11-LIKE INTEGRAL MEMBRANE PROTEIN (AFU_ORTHOLOGUE AFUA_5G11245)"/>
    <property type="match status" value="1"/>
</dbReference>
<evidence type="ECO:0000259" key="7">
    <source>
        <dbReference type="Pfam" id="PF20684"/>
    </source>
</evidence>
<protein>
    <recommendedName>
        <fullName evidence="7">Rhodopsin domain-containing protein</fullName>
    </recommendedName>
</protein>
<comment type="similarity">
    <text evidence="5">Belongs to the SAT4 family.</text>
</comment>
<keyword evidence="2 6" id="KW-0812">Transmembrane</keyword>
<comment type="subcellular location">
    <subcellularLocation>
        <location evidence="1">Membrane</location>
        <topology evidence="1">Multi-pass membrane protein</topology>
    </subcellularLocation>
</comment>
<evidence type="ECO:0000313" key="9">
    <source>
        <dbReference type="Proteomes" id="UP001583177"/>
    </source>
</evidence>
<keyword evidence="4 6" id="KW-0472">Membrane</keyword>
<evidence type="ECO:0000256" key="3">
    <source>
        <dbReference type="ARBA" id="ARBA00022989"/>
    </source>
</evidence>
<reference evidence="8 9" key="1">
    <citation type="journal article" date="2024" name="IMA Fungus">
        <title>IMA Genome - F19 : A genome assembly and annotation guide to empower mycologists, including annotated draft genome sequences of Ceratocystis pirilliformis, Diaporthe australafricana, Fusarium ophioides, Paecilomyces lecythidis, and Sporothrix stenoceras.</title>
        <authorList>
            <person name="Aylward J."/>
            <person name="Wilson A.M."/>
            <person name="Visagie C.M."/>
            <person name="Spraker J."/>
            <person name="Barnes I."/>
            <person name="Buitendag C."/>
            <person name="Ceriani C."/>
            <person name="Del Mar Angel L."/>
            <person name="du Plessis D."/>
            <person name="Fuchs T."/>
            <person name="Gasser K."/>
            <person name="Kramer D."/>
            <person name="Li W."/>
            <person name="Munsamy K."/>
            <person name="Piso A."/>
            <person name="Price J.L."/>
            <person name="Sonnekus B."/>
            <person name="Thomas C."/>
            <person name="van der Nest A."/>
            <person name="van Dijk A."/>
            <person name="van Heerden A."/>
            <person name="van Vuuren N."/>
            <person name="Yilmaz N."/>
            <person name="Duong T.A."/>
            <person name="van der Merwe N.A."/>
            <person name="Wingfield M.J."/>
            <person name="Wingfield B.D."/>
        </authorList>
    </citation>
    <scope>NUCLEOTIDE SEQUENCE [LARGE SCALE GENOMIC DNA]</scope>
    <source>
        <strain evidence="8 9">CMW 18300</strain>
    </source>
</reference>
<keyword evidence="9" id="KW-1185">Reference proteome</keyword>
<organism evidence="8 9">
    <name type="scientific">Diaporthe australafricana</name>
    <dbReference type="NCBI Taxonomy" id="127596"/>
    <lineage>
        <taxon>Eukaryota</taxon>
        <taxon>Fungi</taxon>
        <taxon>Dikarya</taxon>
        <taxon>Ascomycota</taxon>
        <taxon>Pezizomycotina</taxon>
        <taxon>Sordariomycetes</taxon>
        <taxon>Sordariomycetidae</taxon>
        <taxon>Diaporthales</taxon>
        <taxon>Diaporthaceae</taxon>
        <taxon>Diaporthe</taxon>
    </lineage>
</organism>
<feature type="transmembrane region" description="Helical" evidence="6">
    <location>
        <begin position="62"/>
        <end position="80"/>
    </location>
</feature>
<accession>A0ABR3WYR9</accession>
<feature type="transmembrane region" description="Helical" evidence="6">
    <location>
        <begin position="120"/>
        <end position="148"/>
    </location>
</feature>
<evidence type="ECO:0000256" key="4">
    <source>
        <dbReference type="ARBA" id="ARBA00023136"/>
    </source>
</evidence>
<keyword evidence="3 6" id="KW-1133">Transmembrane helix</keyword>
<feature type="transmembrane region" description="Helical" evidence="6">
    <location>
        <begin position="31"/>
        <end position="50"/>
    </location>
</feature>
<evidence type="ECO:0000313" key="8">
    <source>
        <dbReference type="EMBL" id="KAL1868530.1"/>
    </source>
</evidence>
<dbReference type="InterPro" id="IPR049326">
    <property type="entry name" value="Rhodopsin_dom_fungi"/>
</dbReference>
<sequence length="271" mass="29374">MSEVDPIIEAIFGPLPPGTDLNENPIIGNDVAVAVLLGIATAAVVTRLICRHFTSSPLKADDSVIVAALILTYATVDVAMAAKLLYAYSFVFAAAITLTKSSILLLYTRIFEVSDSRFRTLLWTAAFFVAAYPLTFVIGMASCCKPISFYWTQFAGDTDGHCPLKTGLFFVVMAIINLFIDFVILVLPIPSILRLQMSWRKKAGVCGIMLLGGFGGPGSKSVHHRKDEDELRLTKNNYSMTNIVTSGGSADNEAVPDEGIIVRSEVTLQRS</sequence>
<evidence type="ECO:0000256" key="6">
    <source>
        <dbReference type="SAM" id="Phobius"/>
    </source>
</evidence>
<gene>
    <name evidence="8" type="ORF">Daus18300_005964</name>
</gene>
<dbReference type="EMBL" id="JAWRVE010000045">
    <property type="protein sequence ID" value="KAL1868530.1"/>
    <property type="molecule type" value="Genomic_DNA"/>
</dbReference>
<name>A0ABR3WYR9_9PEZI</name>
<evidence type="ECO:0000256" key="5">
    <source>
        <dbReference type="ARBA" id="ARBA00038359"/>
    </source>
</evidence>
<feature type="transmembrane region" description="Helical" evidence="6">
    <location>
        <begin position="86"/>
        <end position="108"/>
    </location>
</feature>
<evidence type="ECO:0000256" key="2">
    <source>
        <dbReference type="ARBA" id="ARBA00022692"/>
    </source>
</evidence>
<feature type="transmembrane region" description="Helical" evidence="6">
    <location>
        <begin position="168"/>
        <end position="193"/>
    </location>
</feature>
<dbReference type="InterPro" id="IPR052337">
    <property type="entry name" value="SAT4-like"/>
</dbReference>
<dbReference type="PANTHER" id="PTHR33048:SF163">
    <property type="entry name" value="INTEGRAL MEMBRANE PROTEIN (AFU_ORTHOLOGUE AFUA_8G05510)"/>
    <property type="match status" value="1"/>
</dbReference>
<proteinExistence type="inferred from homology"/>
<dbReference type="Pfam" id="PF20684">
    <property type="entry name" value="Fung_rhodopsin"/>
    <property type="match status" value="1"/>
</dbReference>
<comment type="caution">
    <text evidence="8">The sequence shown here is derived from an EMBL/GenBank/DDBJ whole genome shotgun (WGS) entry which is preliminary data.</text>
</comment>
<evidence type="ECO:0000256" key="1">
    <source>
        <dbReference type="ARBA" id="ARBA00004141"/>
    </source>
</evidence>
<feature type="domain" description="Rhodopsin" evidence="7">
    <location>
        <begin position="47"/>
        <end position="214"/>
    </location>
</feature>